<dbReference type="AlphaFoldDB" id="A0A3E1NG73"/>
<comment type="caution">
    <text evidence="3">The sequence shown here is derived from an EMBL/GenBank/DDBJ whole genome shotgun (WGS) entry which is preliminary data.</text>
</comment>
<sequence>MKQECPAKSSVTYNSILLPISDKSKTAAQKAARNKAIYYITTRIMLPLSGRPPDMRKYVVSCLLLLLGSCICRAQIPWHDSTVDFTSIEWNNYSTSYIGEGKDSVPLLVTAIPYNGIYSAPAELAGATALNMSFSGSLYNFRSNLGDRNQVLYACDSSAVYFIAPGVFASNAALYEYRVTENGSRVIKPWAAITQFTDSAFQLNTFRRRCAFLGGFSTGTGNYITVELRRRRDQSIQCAAAVYWVAVQPVLKDIYTAAELNDLLMHVKTNARFAAAAPRDKWTKLYKPAGLDSVTGLPKKLVLPSKEHDLYFFLTADIYKKEALEYRLLRNNKIAANWQPNAYDNGLIWLKDLDPGSYVLQMRYRMQRQHVTAYVFEITPAWYQTMWFKVAAVLLVISFLGSIALLVTLRRQRLALMEEQAKKEKQALGLRAIRAQLNPHFIFNALSSIQGLINKQDMDGANRYLSDFGMLVRHSLTESDTAYIPLQKEIATLDTYLRLEQLRFNFAWSIDCENAPDTSAVELPSLLLQPLVENAVKHGVSGMGEQGRIQVRFSRQGKDLLVLIQDNGAGFDTAVSGTGYGLKLTHDRIRLLNEMTEGTIITMQVQSAPAQGTIIRLLFKNWLA</sequence>
<dbReference type="GO" id="GO:0016020">
    <property type="term" value="C:membrane"/>
    <property type="evidence" value="ECO:0007669"/>
    <property type="project" value="InterPro"/>
</dbReference>
<dbReference type="Pfam" id="PF02518">
    <property type="entry name" value="HATPase_c"/>
    <property type="match status" value="1"/>
</dbReference>
<keyword evidence="1" id="KW-0812">Transmembrane</keyword>
<feature type="domain" description="Histidine kinase/HSP90-like ATPase" evidence="2">
    <location>
        <begin position="519"/>
        <end position="623"/>
    </location>
</feature>
<dbReference type="InterPro" id="IPR010559">
    <property type="entry name" value="Sig_transdc_His_kin_internal"/>
</dbReference>
<evidence type="ECO:0000313" key="3">
    <source>
        <dbReference type="EMBL" id="RFM26814.1"/>
    </source>
</evidence>
<dbReference type="SUPFAM" id="SSF55874">
    <property type="entry name" value="ATPase domain of HSP90 chaperone/DNA topoisomerase II/histidine kinase"/>
    <property type="match status" value="1"/>
</dbReference>
<proteinExistence type="predicted"/>
<dbReference type="InterPro" id="IPR013783">
    <property type="entry name" value="Ig-like_fold"/>
</dbReference>
<dbReference type="EMBL" id="QTJU01000007">
    <property type="protein sequence ID" value="RFM26814.1"/>
    <property type="molecule type" value="Genomic_DNA"/>
</dbReference>
<evidence type="ECO:0000256" key="1">
    <source>
        <dbReference type="SAM" id="Phobius"/>
    </source>
</evidence>
<dbReference type="PANTHER" id="PTHR34220:SF7">
    <property type="entry name" value="SENSOR HISTIDINE KINASE YPDA"/>
    <property type="match status" value="1"/>
</dbReference>
<organism evidence="3 4">
    <name type="scientific">Deminuibacter soli</name>
    <dbReference type="NCBI Taxonomy" id="2291815"/>
    <lineage>
        <taxon>Bacteria</taxon>
        <taxon>Pseudomonadati</taxon>
        <taxon>Bacteroidota</taxon>
        <taxon>Chitinophagia</taxon>
        <taxon>Chitinophagales</taxon>
        <taxon>Chitinophagaceae</taxon>
        <taxon>Deminuibacter</taxon>
    </lineage>
</organism>
<feature type="transmembrane region" description="Helical" evidence="1">
    <location>
        <begin position="386"/>
        <end position="407"/>
    </location>
</feature>
<dbReference type="PANTHER" id="PTHR34220">
    <property type="entry name" value="SENSOR HISTIDINE KINASE YPDA"/>
    <property type="match status" value="1"/>
</dbReference>
<dbReference type="Proteomes" id="UP000261284">
    <property type="component" value="Unassembled WGS sequence"/>
</dbReference>
<dbReference type="InterPro" id="IPR003594">
    <property type="entry name" value="HATPase_dom"/>
</dbReference>
<gene>
    <name evidence="3" type="ORF">DXN05_17655</name>
</gene>
<protein>
    <recommendedName>
        <fullName evidence="2">Histidine kinase/HSP90-like ATPase domain-containing protein</fullName>
    </recommendedName>
</protein>
<dbReference type="GO" id="GO:0000155">
    <property type="term" value="F:phosphorelay sensor kinase activity"/>
    <property type="evidence" value="ECO:0007669"/>
    <property type="project" value="InterPro"/>
</dbReference>
<evidence type="ECO:0000259" key="2">
    <source>
        <dbReference type="SMART" id="SM00387"/>
    </source>
</evidence>
<evidence type="ECO:0000313" key="4">
    <source>
        <dbReference type="Proteomes" id="UP000261284"/>
    </source>
</evidence>
<dbReference type="SMART" id="SM00387">
    <property type="entry name" value="HATPase_c"/>
    <property type="match status" value="1"/>
</dbReference>
<dbReference type="InterPro" id="IPR050640">
    <property type="entry name" value="Bact_2-comp_sensor_kinase"/>
</dbReference>
<dbReference type="InterPro" id="IPR036890">
    <property type="entry name" value="HATPase_C_sf"/>
</dbReference>
<name>A0A3E1NG73_9BACT</name>
<dbReference type="Pfam" id="PF06580">
    <property type="entry name" value="His_kinase"/>
    <property type="match status" value="1"/>
</dbReference>
<keyword evidence="4" id="KW-1185">Reference proteome</keyword>
<reference evidence="3 4" key="1">
    <citation type="submission" date="2018-08" db="EMBL/GenBank/DDBJ databases">
        <title>Chitinophagaceae sp. K23C18032701, a novel bacterium isolated from forest soil.</title>
        <authorList>
            <person name="Wang C."/>
        </authorList>
    </citation>
    <scope>NUCLEOTIDE SEQUENCE [LARGE SCALE GENOMIC DNA]</scope>
    <source>
        <strain evidence="3 4">K23C18032701</strain>
    </source>
</reference>
<keyword evidence="1" id="KW-0472">Membrane</keyword>
<accession>A0A3E1NG73</accession>
<dbReference type="Gene3D" id="3.30.565.10">
    <property type="entry name" value="Histidine kinase-like ATPase, C-terminal domain"/>
    <property type="match status" value="1"/>
</dbReference>
<dbReference type="Gene3D" id="2.60.40.10">
    <property type="entry name" value="Immunoglobulins"/>
    <property type="match status" value="1"/>
</dbReference>
<keyword evidence="1" id="KW-1133">Transmembrane helix</keyword>